<evidence type="ECO:0008006" key="2">
    <source>
        <dbReference type="Google" id="ProtNLM"/>
    </source>
</evidence>
<dbReference type="SUPFAM" id="SSF55961">
    <property type="entry name" value="Bet v1-like"/>
    <property type="match status" value="1"/>
</dbReference>
<feature type="non-terminal residue" evidence="1">
    <location>
        <position position="1"/>
    </location>
</feature>
<accession>A0A0G4I652</accession>
<dbReference type="VEuPathDB" id="CryptoDB:Cvel_11307"/>
<proteinExistence type="predicted"/>
<reference evidence="1" key="1">
    <citation type="submission" date="2014-11" db="EMBL/GenBank/DDBJ databases">
        <authorList>
            <person name="Otto D Thomas"/>
            <person name="Naeem Raeece"/>
        </authorList>
    </citation>
    <scope>NUCLEOTIDE SEQUENCE</scope>
</reference>
<sequence>RYTNLLGFGVDALDDPDKECLMVLAKSLNEESLFLCRDKEVPEIDPAKPRMDIHLFAFIMTPDPTGKPATKVQFFAKLDPNIKAIPQWVTNAATKQISNMTYTSVRNLAAKFKGSLYEQRVKEKRHIYGFLEEILNIAQTTRAARTPAAQTTIGFGDVGGRTGAVSSRAQ</sequence>
<name>A0A0G4I652_9ALVE</name>
<protein>
    <recommendedName>
        <fullName evidence="2">START domain-containing protein</fullName>
    </recommendedName>
</protein>
<organism evidence="1">
    <name type="scientific">Chromera velia CCMP2878</name>
    <dbReference type="NCBI Taxonomy" id="1169474"/>
    <lineage>
        <taxon>Eukaryota</taxon>
        <taxon>Sar</taxon>
        <taxon>Alveolata</taxon>
        <taxon>Colpodellida</taxon>
        <taxon>Chromeraceae</taxon>
        <taxon>Chromera</taxon>
    </lineage>
</organism>
<dbReference type="Gene3D" id="3.30.530.20">
    <property type="match status" value="1"/>
</dbReference>
<dbReference type="AlphaFoldDB" id="A0A0G4I652"/>
<gene>
    <name evidence="1" type="ORF">Cvel_11307</name>
</gene>
<evidence type="ECO:0000313" key="1">
    <source>
        <dbReference type="EMBL" id="CEM52492.1"/>
    </source>
</evidence>
<dbReference type="InterPro" id="IPR023393">
    <property type="entry name" value="START-like_dom_sf"/>
</dbReference>
<dbReference type="EMBL" id="CDMZ01005269">
    <property type="protein sequence ID" value="CEM52492.1"/>
    <property type="molecule type" value="Genomic_DNA"/>
</dbReference>